<organism evidence="1 2">
    <name type="scientific">Pseudomonas putida</name>
    <name type="common">Arthrobacter siderocapsulatus</name>
    <dbReference type="NCBI Taxonomy" id="303"/>
    <lineage>
        <taxon>Bacteria</taxon>
        <taxon>Pseudomonadati</taxon>
        <taxon>Pseudomonadota</taxon>
        <taxon>Gammaproteobacteria</taxon>
        <taxon>Pseudomonadales</taxon>
        <taxon>Pseudomonadaceae</taxon>
        <taxon>Pseudomonas</taxon>
    </lineage>
</organism>
<dbReference type="Proteomes" id="UP000269115">
    <property type="component" value="Unassembled WGS sequence"/>
</dbReference>
<accession>A0A9X8EQI5</accession>
<comment type="caution">
    <text evidence="1">The sequence shown here is derived from an EMBL/GenBank/DDBJ whole genome shotgun (WGS) entry which is preliminary data.</text>
</comment>
<dbReference type="AlphaFoldDB" id="A0A9X8EQI5"/>
<sequence length="165" mass="19241">MTNHRIELSNGWIAEFANQGEFRMDAEGWNLVLHGPQGQSIQYFNDQIVLVNDDDGTQAKACLQLSEDGVYGYLSTSVGTGWVIDFARGMLAPHRVDIRHYHDGYDESIALTEQPAFQRARQYIQVKGRFVYLTFPFIREAEFPKVWEQYVAIRRRQLDELYFRN</sequence>
<protein>
    <submittedName>
        <fullName evidence="1">Uncharacterized protein</fullName>
    </submittedName>
</protein>
<evidence type="ECO:0000313" key="1">
    <source>
        <dbReference type="EMBL" id="ROQ53426.1"/>
    </source>
</evidence>
<dbReference type="EMBL" id="RJUR01000011">
    <property type="protein sequence ID" value="ROQ53426.1"/>
    <property type="molecule type" value="Genomic_DNA"/>
</dbReference>
<reference evidence="1 2" key="1">
    <citation type="submission" date="2018-11" db="EMBL/GenBank/DDBJ databases">
        <title>Genomic analyses of the natural microbiome of Caenorhabditis elegans.</title>
        <authorList>
            <person name="Samuel B."/>
        </authorList>
    </citation>
    <scope>NUCLEOTIDE SEQUENCE [LARGE SCALE GENOMIC DNA]</scope>
    <source>
        <strain evidence="1 2">BIGb0473</strain>
    </source>
</reference>
<evidence type="ECO:0000313" key="2">
    <source>
        <dbReference type="Proteomes" id="UP000269115"/>
    </source>
</evidence>
<proteinExistence type="predicted"/>
<dbReference type="OrthoDB" id="6907913at2"/>
<dbReference type="RefSeq" id="WP_043860528.1">
    <property type="nucleotide sequence ID" value="NZ_LKGZ01000004.1"/>
</dbReference>
<gene>
    <name evidence="1" type="ORF">EDF85_1184</name>
</gene>
<dbReference type="GeneID" id="87481438"/>
<name>A0A9X8EQI5_PSEPU</name>